<accession>A0A1W1VK48</accession>
<dbReference type="InterPro" id="IPR010445">
    <property type="entry name" value="LapA_dom"/>
</dbReference>
<evidence type="ECO:0000259" key="7">
    <source>
        <dbReference type="Pfam" id="PF06305"/>
    </source>
</evidence>
<dbReference type="OrthoDB" id="1726876at2"/>
<keyword evidence="3 6" id="KW-1133">Transmembrane helix</keyword>
<name>A0A1W1VK48_9FIRM</name>
<dbReference type="PANTHER" id="PTHR41335">
    <property type="entry name" value="MEMBRANE PROTEIN-RELATED"/>
    <property type="match status" value="1"/>
</dbReference>
<evidence type="ECO:0000256" key="5">
    <source>
        <dbReference type="SAM" id="MobiDB-lite"/>
    </source>
</evidence>
<evidence type="ECO:0000313" key="8">
    <source>
        <dbReference type="EMBL" id="SMB93755.1"/>
    </source>
</evidence>
<organism evidence="8 9">
    <name type="scientific">Thermanaeromonas toyohensis ToBE</name>
    <dbReference type="NCBI Taxonomy" id="698762"/>
    <lineage>
        <taxon>Bacteria</taxon>
        <taxon>Bacillati</taxon>
        <taxon>Bacillota</taxon>
        <taxon>Clostridia</taxon>
        <taxon>Neomoorellales</taxon>
        <taxon>Neomoorellaceae</taxon>
        <taxon>Thermanaeromonas</taxon>
    </lineage>
</organism>
<reference evidence="8 9" key="1">
    <citation type="submission" date="2017-04" db="EMBL/GenBank/DDBJ databases">
        <authorList>
            <person name="Afonso C.L."/>
            <person name="Miller P.J."/>
            <person name="Scott M.A."/>
            <person name="Spackman E."/>
            <person name="Goraichik I."/>
            <person name="Dimitrov K.M."/>
            <person name="Suarez D.L."/>
            <person name="Swayne D.E."/>
        </authorList>
    </citation>
    <scope>NUCLEOTIDE SEQUENCE [LARGE SCALE GENOMIC DNA]</scope>
    <source>
        <strain evidence="8 9">ToBE</strain>
    </source>
</reference>
<evidence type="ECO:0000256" key="1">
    <source>
        <dbReference type="ARBA" id="ARBA00022475"/>
    </source>
</evidence>
<dbReference type="STRING" id="698762.SAMN00808754_0908"/>
<sequence length="90" mass="10051">MQIYGLLVLIFTLLVAIFAVQNAKPVDIYFLTWKFSQVSLVVVIFASTLAGALIMAFLNMLHRFNLRKASKATSSKEVSTEQDQEKPTAL</sequence>
<dbReference type="PANTHER" id="PTHR41335:SF1">
    <property type="entry name" value="MEMBRANE PROTEIN"/>
    <property type="match status" value="1"/>
</dbReference>
<evidence type="ECO:0000313" key="9">
    <source>
        <dbReference type="Proteomes" id="UP000192569"/>
    </source>
</evidence>
<feature type="transmembrane region" description="Helical" evidence="6">
    <location>
        <begin position="39"/>
        <end position="61"/>
    </location>
</feature>
<dbReference type="Pfam" id="PF06305">
    <property type="entry name" value="LapA_dom"/>
    <property type="match status" value="1"/>
</dbReference>
<feature type="region of interest" description="Disordered" evidence="5">
    <location>
        <begin position="69"/>
        <end position="90"/>
    </location>
</feature>
<dbReference type="RefSeq" id="WP_084664414.1">
    <property type="nucleotide sequence ID" value="NZ_LT838272.1"/>
</dbReference>
<evidence type="ECO:0000256" key="2">
    <source>
        <dbReference type="ARBA" id="ARBA00022692"/>
    </source>
</evidence>
<evidence type="ECO:0000256" key="3">
    <source>
        <dbReference type="ARBA" id="ARBA00022989"/>
    </source>
</evidence>
<evidence type="ECO:0000256" key="4">
    <source>
        <dbReference type="ARBA" id="ARBA00023136"/>
    </source>
</evidence>
<dbReference type="GO" id="GO:0005886">
    <property type="term" value="C:plasma membrane"/>
    <property type="evidence" value="ECO:0007669"/>
    <property type="project" value="InterPro"/>
</dbReference>
<keyword evidence="2 6" id="KW-0812">Transmembrane</keyword>
<protein>
    <recommendedName>
        <fullName evidence="7">Lipopolysaccharide assembly protein A domain-containing protein</fullName>
    </recommendedName>
</protein>
<keyword evidence="4 6" id="KW-0472">Membrane</keyword>
<dbReference type="Proteomes" id="UP000192569">
    <property type="component" value="Chromosome I"/>
</dbReference>
<proteinExistence type="predicted"/>
<dbReference type="AlphaFoldDB" id="A0A1W1VK48"/>
<gene>
    <name evidence="8" type="ORF">SAMN00808754_0908</name>
</gene>
<keyword evidence="9" id="KW-1185">Reference proteome</keyword>
<dbReference type="EMBL" id="LT838272">
    <property type="protein sequence ID" value="SMB93755.1"/>
    <property type="molecule type" value="Genomic_DNA"/>
</dbReference>
<feature type="domain" description="Lipopolysaccharide assembly protein A" evidence="7">
    <location>
        <begin position="21"/>
        <end position="81"/>
    </location>
</feature>
<evidence type="ECO:0000256" key="6">
    <source>
        <dbReference type="SAM" id="Phobius"/>
    </source>
</evidence>
<keyword evidence="1" id="KW-1003">Cell membrane</keyword>